<name>A0A318UKP6_9SPHI</name>
<organism evidence="2 3">
    <name type="scientific">Pedobacter nutrimenti</name>
    <dbReference type="NCBI Taxonomy" id="1241337"/>
    <lineage>
        <taxon>Bacteria</taxon>
        <taxon>Pseudomonadati</taxon>
        <taxon>Bacteroidota</taxon>
        <taxon>Sphingobacteriia</taxon>
        <taxon>Sphingobacteriales</taxon>
        <taxon>Sphingobacteriaceae</taxon>
        <taxon>Pedobacter</taxon>
    </lineage>
</organism>
<evidence type="ECO:0008006" key="4">
    <source>
        <dbReference type="Google" id="ProtNLM"/>
    </source>
</evidence>
<proteinExistence type="predicted"/>
<dbReference type="RefSeq" id="WP_110828073.1">
    <property type="nucleotide sequence ID" value="NZ_QKLU01000002.1"/>
</dbReference>
<dbReference type="EMBL" id="QKLU01000002">
    <property type="protein sequence ID" value="PYF75678.1"/>
    <property type="molecule type" value="Genomic_DNA"/>
</dbReference>
<dbReference type="Proteomes" id="UP000248198">
    <property type="component" value="Unassembled WGS sequence"/>
</dbReference>
<evidence type="ECO:0000313" key="3">
    <source>
        <dbReference type="Proteomes" id="UP000248198"/>
    </source>
</evidence>
<dbReference type="AlphaFoldDB" id="A0A318UKP6"/>
<sequence>MKKNALYILIVIISSQIAVLRVSAQQGTLITGVIKENGTVNRVGQAGIVNRKTNGVVSSNDLGMFQIRANIGDTLVVFKSDFSDAEVVVRSYKDLVVQLNKGNMLNQVNIYGQTKKQEMDAIKKDFRDKGAFFAGKPPILSYFFSPLTAVYELFGRTPRNARRFGKYYANELQQTEIDGFFNEALIKKHTELQGKELEDFMLNYRPDYSVASKWTEYDAIKYIRDSYKKYSDTLKKK</sequence>
<gene>
    <name evidence="2" type="ORF">B0O44_102232</name>
</gene>
<evidence type="ECO:0000256" key="1">
    <source>
        <dbReference type="SAM" id="SignalP"/>
    </source>
</evidence>
<comment type="caution">
    <text evidence="2">The sequence shown here is derived from an EMBL/GenBank/DDBJ whole genome shotgun (WGS) entry which is preliminary data.</text>
</comment>
<reference evidence="2 3" key="1">
    <citation type="submission" date="2018-06" db="EMBL/GenBank/DDBJ databases">
        <title>Genomic Encyclopedia of Archaeal and Bacterial Type Strains, Phase II (KMG-II): from individual species to whole genera.</title>
        <authorList>
            <person name="Goeker M."/>
        </authorList>
    </citation>
    <scope>NUCLEOTIDE SEQUENCE [LARGE SCALE GENOMIC DNA]</scope>
    <source>
        <strain evidence="2 3">DSM 27372</strain>
    </source>
</reference>
<feature type="chain" id="PRO_5016338279" description="Carboxypeptidase-like protein" evidence="1">
    <location>
        <begin position="25"/>
        <end position="237"/>
    </location>
</feature>
<feature type="signal peptide" evidence="1">
    <location>
        <begin position="1"/>
        <end position="24"/>
    </location>
</feature>
<evidence type="ECO:0000313" key="2">
    <source>
        <dbReference type="EMBL" id="PYF75678.1"/>
    </source>
</evidence>
<accession>A0A318UKP6</accession>
<dbReference type="OrthoDB" id="789400at2"/>
<keyword evidence="1" id="KW-0732">Signal</keyword>
<keyword evidence="3" id="KW-1185">Reference proteome</keyword>
<protein>
    <recommendedName>
        <fullName evidence="4">Carboxypeptidase-like protein</fullName>
    </recommendedName>
</protein>